<dbReference type="Pfam" id="PF01416">
    <property type="entry name" value="PseudoU_synth_1"/>
    <property type="match status" value="2"/>
</dbReference>
<dbReference type="PANTHER" id="PTHR11142">
    <property type="entry name" value="PSEUDOURIDYLATE SYNTHASE"/>
    <property type="match status" value="1"/>
</dbReference>
<keyword evidence="5" id="KW-0456">Lyase</keyword>
<dbReference type="InterPro" id="IPR020095">
    <property type="entry name" value="PsdUridine_synth_TruA_C"/>
</dbReference>
<reference evidence="5" key="1">
    <citation type="journal article" date="2015" name="Proc. Natl. Acad. Sci. U.S.A.">
        <title>Networks of energetic and metabolic interactions define dynamics in microbial communities.</title>
        <authorList>
            <person name="Embree M."/>
            <person name="Liu J.K."/>
            <person name="Al-Bassam M.M."/>
            <person name="Zengler K."/>
        </authorList>
    </citation>
    <scope>NUCLEOTIDE SEQUENCE</scope>
</reference>
<comment type="similarity">
    <text evidence="1">Belongs to the tRNA pseudouridine synthase TruA family.</text>
</comment>
<dbReference type="GO" id="GO:0031119">
    <property type="term" value="P:tRNA pseudouridine synthesis"/>
    <property type="evidence" value="ECO:0007669"/>
    <property type="project" value="TreeGrafter"/>
</dbReference>
<sequence>MKRIRAVLEYDGSAYHGFQIQKNAVTIQEKIETSIENLIGEKAGIMAAGRTDAGVHAVGQVIAFDTNSSIPPEKWKFALNSILPDDIRIVSSCEATADFHPRFDAVDKRYIYLIHRKPSGKVFFGKYAYCNPEALQVELMQQGCRMLLGRHNFKSFCSSGSSVKTHERHVKECKLLEKGPFLRLDITADGFLYNMVRIIVGTLLDVGRLTYEPEHISDIILARDRTRAGQTAPPQGLYLYSVNYG</sequence>
<dbReference type="InterPro" id="IPR020094">
    <property type="entry name" value="TruA/RsuA/RluB/E/F_N"/>
</dbReference>
<evidence type="ECO:0000313" key="5">
    <source>
        <dbReference type="EMBL" id="KUG04173.1"/>
    </source>
</evidence>
<dbReference type="PIRSF" id="PIRSF001430">
    <property type="entry name" value="tRNA_psdUrid_synth"/>
    <property type="match status" value="1"/>
</dbReference>
<dbReference type="GO" id="GO:0009982">
    <property type="term" value="F:pseudouridine synthase activity"/>
    <property type="evidence" value="ECO:0007669"/>
    <property type="project" value="InterPro"/>
</dbReference>
<evidence type="ECO:0000256" key="1">
    <source>
        <dbReference type="ARBA" id="ARBA00009375"/>
    </source>
</evidence>
<dbReference type="EMBL" id="LNQE01001856">
    <property type="protein sequence ID" value="KUG04173.1"/>
    <property type="molecule type" value="Genomic_DNA"/>
</dbReference>
<dbReference type="FunFam" id="3.30.70.580:FF:000001">
    <property type="entry name" value="tRNA pseudouridine synthase A"/>
    <property type="match status" value="1"/>
</dbReference>
<protein>
    <submittedName>
        <fullName evidence="5">Trna pseudouridine synthase a</fullName>
        <ecNumber evidence="5">4.2.1.70</ecNumber>
    </submittedName>
</protein>
<dbReference type="NCBIfam" id="TIGR00071">
    <property type="entry name" value="hisT_truA"/>
    <property type="match status" value="1"/>
</dbReference>
<dbReference type="CDD" id="cd02570">
    <property type="entry name" value="PseudoU_synth_EcTruA"/>
    <property type="match status" value="1"/>
</dbReference>
<dbReference type="Gene3D" id="3.30.70.660">
    <property type="entry name" value="Pseudouridine synthase I, catalytic domain, C-terminal subdomain"/>
    <property type="match status" value="1"/>
</dbReference>
<comment type="caution">
    <text evidence="5">The sequence shown here is derived from an EMBL/GenBank/DDBJ whole genome shotgun (WGS) entry which is preliminary data.</text>
</comment>
<gene>
    <name evidence="5" type="ORF">ASZ90_018393</name>
</gene>
<dbReference type="InterPro" id="IPR020103">
    <property type="entry name" value="PsdUridine_synth_cat_dom_sf"/>
</dbReference>
<keyword evidence="3" id="KW-0413">Isomerase</keyword>
<dbReference type="GO" id="GO:0003723">
    <property type="term" value="F:RNA binding"/>
    <property type="evidence" value="ECO:0007669"/>
    <property type="project" value="InterPro"/>
</dbReference>
<dbReference type="SUPFAM" id="SSF55120">
    <property type="entry name" value="Pseudouridine synthase"/>
    <property type="match status" value="1"/>
</dbReference>
<evidence type="ECO:0000256" key="2">
    <source>
        <dbReference type="ARBA" id="ARBA00022694"/>
    </source>
</evidence>
<dbReference type="InterPro" id="IPR020097">
    <property type="entry name" value="PsdUridine_synth_TruA_a/b_dom"/>
</dbReference>
<evidence type="ECO:0000256" key="3">
    <source>
        <dbReference type="ARBA" id="ARBA00023235"/>
    </source>
</evidence>
<dbReference type="EC" id="4.2.1.70" evidence="5"/>
<name>A0A0W8E6V9_9ZZZZ</name>
<dbReference type="GO" id="GO:0004730">
    <property type="term" value="F:pseudouridylate synthase activity"/>
    <property type="evidence" value="ECO:0007669"/>
    <property type="project" value="UniProtKB-EC"/>
</dbReference>
<organism evidence="5">
    <name type="scientific">hydrocarbon metagenome</name>
    <dbReference type="NCBI Taxonomy" id="938273"/>
    <lineage>
        <taxon>unclassified sequences</taxon>
        <taxon>metagenomes</taxon>
        <taxon>ecological metagenomes</taxon>
    </lineage>
</organism>
<dbReference type="InterPro" id="IPR001406">
    <property type="entry name" value="PsdUridine_synth_TruA"/>
</dbReference>
<dbReference type="Gene3D" id="3.30.70.580">
    <property type="entry name" value="Pseudouridine synthase I, catalytic domain, N-terminal subdomain"/>
    <property type="match status" value="1"/>
</dbReference>
<feature type="domain" description="Pseudouridine synthase I TruA alpha/beta" evidence="4">
    <location>
        <begin position="6"/>
        <end position="104"/>
    </location>
</feature>
<feature type="domain" description="Pseudouridine synthase I TruA alpha/beta" evidence="4">
    <location>
        <begin position="144"/>
        <end position="244"/>
    </location>
</feature>
<dbReference type="HAMAP" id="MF_00171">
    <property type="entry name" value="TruA"/>
    <property type="match status" value="1"/>
</dbReference>
<keyword evidence="2" id="KW-0819">tRNA processing</keyword>
<accession>A0A0W8E6V9</accession>
<proteinExistence type="inferred from homology"/>
<dbReference type="AlphaFoldDB" id="A0A0W8E6V9"/>
<dbReference type="PANTHER" id="PTHR11142:SF0">
    <property type="entry name" value="TRNA PSEUDOURIDINE SYNTHASE-LIKE 1"/>
    <property type="match status" value="1"/>
</dbReference>
<evidence type="ECO:0000259" key="4">
    <source>
        <dbReference type="Pfam" id="PF01416"/>
    </source>
</evidence>